<dbReference type="InterPro" id="IPR000581">
    <property type="entry name" value="ILV_EDD_N"/>
</dbReference>
<dbReference type="GO" id="GO:0009097">
    <property type="term" value="P:isoleucine biosynthetic process"/>
    <property type="evidence" value="ECO:0007669"/>
    <property type="project" value="UniProtKB-UniPathway"/>
</dbReference>
<dbReference type="InterPro" id="IPR037237">
    <property type="entry name" value="IlvD/EDD_N"/>
</dbReference>
<evidence type="ECO:0000256" key="7">
    <source>
        <dbReference type="ARBA" id="ARBA00023004"/>
    </source>
</evidence>
<evidence type="ECO:0000256" key="10">
    <source>
        <dbReference type="ARBA" id="ARBA00023304"/>
    </source>
</evidence>
<evidence type="ECO:0000256" key="8">
    <source>
        <dbReference type="ARBA" id="ARBA00023014"/>
    </source>
</evidence>
<protein>
    <recommendedName>
        <fullName evidence="14 16">Dihydroxy-acid dehydratase</fullName>
        <ecNumber evidence="14 16">4.2.1.9</ecNumber>
    </recommendedName>
</protein>
<dbReference type="NCBIfam" id="TIGR00110">
    <property type="entry name" value="ilvD"/>
    <property type="match status" value="1"/>
</dbReference>
<evidence type="ECO:0000256" key="5">
    <source>
        <dbReference type="ARBA" id="ARBA00022723"/>
    </source>
</evidence>
<keyword evidence="3" id="KW-0028">Amino-acid biosynthesis</keyword>
<evidence type="ECO:0000256" key="1">
    <source>
        <dbReference type="ARBA" id="ARBA00001946"/>
    </source>
</evidence>
<evidence type="ECO:0000259" key="18">
    <source>
        <dbReference type="Pfam" id="PF24877"/>
    </source>
</evidence>
<dbReference type="GO" id="GO:0046872">
    <property type="term" value="F:metal ion binding"/>
    <property type="evidence" value="ECO:0007669"/>
    <property type="project" value="UniProtKB-KW"/>
</dbReference>
<dbReference type="AlphaFoldDB" id="A0A5B9DAC5"/>
<keyword evidence="6" id="KW-0460">Magnesium</keyword>
<comment type="pathway">
    <text evidence="12">Amino-acid biosynthesis; L-valine biosynthesis; L-valine from pyruvate: step 3/4.</text>
</comment>
<dbReference type="UniPathway" id="UPA00047">
    <property type="reaction ID" value="UER00057"/>
</dbReference>
<evidence type="ECO:0000256" key="3">
    <source>
        <dbReference type="ARBA" id="ARBA00022605"/>
    </source>
</evidence>
<sequence>MSTNDPLMTYKRALYHGCGFSNEDLKRPNIAIANSFNDVNPGHIHLRDLAKSVKSGILKAGGLPMEFNTIAICDGIANSGKNSKYVLPSREIIAMSLESMVQSHGFDGLVCICSCDKIIPGMIMGAIRCNLPTIFLTGGVMDPAEIDGIGVKVTSDIKEAIGEWKAGKIDDLTLERIENETCCSPGACNMMGTACTMASIVEAMGLSLPNCAMTPAISDDRKEIAKQTGSRVLELVRKKITIKQIISHEALENGIRLGLAVGGSSNMVLHMVAIAYELGIPYSHDNFDPLSNSTPLLAKFKPASNLNLKDYHLAGGIPATLKELLPLLHKKAITTSGKTIEQIAESAQNHNLDVIHPLSNPIKNHGGLAVLKGNLAPEGCIVKESAVYNKMLKHSGPAKVFESEEAVKDALMNNKVKPGDILVIRYEGPKGSPGMREMSIPAAILVGMGLGDSVAMITDGRYSGASRGPCIGHVCPEAYECGPIALVENEDIIEIDIPNRKLSLLVDEKILDERKLKWKRPKLKFDHGILGLYPKLVSSAKYGAVLNLKDKNHKKDEEF</sequence>
<dbReference type="EMBL" id="CP042905">
    <property type="protein sequence ID" value="QEE16189.1"/>
    <property type="molecule type" value="Genomic_DNA"/>
</dbReference>
<keyword evidence="4" id="KW-0001">2Fe-2S</keyword>
<evidence type="ECO:0000256" key="12">
    <source>
        <dbReference type="ARBA" id="ARBA00029436"/>
    </source>
</evidence>
<dbReference type="Gene3D" id="3.50.30.80">
    <property type="entry name" value="IlvD/EDD C-terminal domain-like"/>
    <property type="match status" value="1"/>
</dbReference>
<comment type="similarity">
    <text evidence="2">Belongs to the IlvD/Edd family.</text>
</comment>
<evidence type="ECO:0000256" key="13">
    <source>
        <dbReference type="ARBA" id="ARBA00029437"/>
    </source>
</evidence>
<dbReference type="Pfam" id="PF00920">
    <property type="entry name" value="ILVD_EDD_N"/>
    <property type="match status" value="1"/>
</dbReference>
<feature type="domain" description="Dihydroxy-acid/6-phosphogluconate dehydratase C-terminal" evidence="18">
    <location>
        <begin position="353"/>
        <end position="544"/>
    </location>
</feature>
<evidence type="ECO:0000256" key="16">
    <source>
        <dbReference type="NCBIfam" id="TIGR00110"/>
    </source>
</evidence>
<dbReference type="GO" id="GO:0004160">
    <property type="term" value="F:dihydroxy-acid dehydratase activity"/>
    <property type="evidence" value="ECO:0007669"/>
    <property type="project" value="UniProtKB-UniRule"/>
</dbReference>
<evidence type="ECO:0000256" key="2">
    <source>
        <dbReference type="ARBA" id="ARBA00006486"/>
    </source>
</evidence>
<keyword evidence="20" id="KW-1185">Reference proteome</keyword>
<keyword evidence="7" id="KW-0408">Iron</keyword>
<dbReference type="FunFam" id="3.50.30.80:FF:000001">
    <property type="entry name" value="Dihydroxy-acid dehydratase"/>
    <property type="match status" value="1"/>
</dbReference>
<dbReference type="SUPFAM" id="SSF52016">
    <property type="entry name" value="LeuD/IlvD-like"/>
    <property type="match status" value="1"/>
</dbReference>
<comment type="cofactor">
    <cofactor evidence="15">
        <name>[2Fe-2S] cluster</name>
        <dbReference type="ChEBI" id="CHEBI:190135"/>
    </cofactor>
</comment>
<keyword evidence="9 19" id="KW-0456">Lyase</keyword>
<reference evidence="19 20" key="1">
    <citation type="journal article" date="2020" name="Nature">
        <title>Isolation of an archaeon at the prokaryote-eukaryote interface.</title>
        <authorList>
            <person name="Imachi H."/>
            <person name="Nobu M.K."/>
            <person name="Nakahara N."/>
            <person name="Morono Y."/>
            <person name="Ogawara M."/>
            <person name="Takaki Y."/>
            <person name="Takano Y."/>
            <person name="Uematsu K."/>
            <person name="Ikuta T."/>
            <person name="Ito M."/>
            <person name="Matsui Y."/>
            <person name="Miyazaki M."/>
            <person name="Murata K."/>
            <person name="Saito Y."/>
            <person name="Sakai S."/>
            <person name="Song C."/>
            <person name="Tasumi E."/>
            <person name="Yamanaka Y."/>
            <person name="Yamaguchi T."/>
            <person name="Kamagata Y."/>
            <person name="Tamaki H."/>
            <person name="Takai K."/>
        </authorList>
    </citation>
    <scope>NUCLEOTIDE SEQUENCE [LARGE SCALE GENOMIC DNA]</scope>
    <source>
        <strain evidence="19 20">MK-D1</strain>
    </source>
</reference>
<dbReference type="GO" id="GO:0009099">
    <property type="term" value="P:L-valine biosynthetic process"/>
    <property type="evidence" value="ECO:0007669"/>
    <property type="project" value="UniProtKB-UniPathway"/>
</dbReference>
<dbReference type="PANTHER" id="PTHR43661">
    <property type="entry name" value="D-XYLONATE DEHYDRATASE"/>
    <property type="match status" value="1"/>
</dbReference>
<dbReference type="Pfam" id="PF24877">
    <property type="entry name" value="ILV_EDD_C"/>
    <property type="match status" value="1"/>
</dbReference>
<dbReference type="EC" id="4.2.1.9" evidence="14 16"/>
<dbReference type="InterPro" id="IPR004404">
    <property type="entry name" value="DihydroxyA_deHydtase"/>
</dbReference>
<dbReference type="GO" id="GO:0051537">
    <property type="term" value="F:2 iron, 2 sulfur cluster binding"/>
    <property type="evidence" value="ECO:0007669"/>
    <property type="project" value="UniProtKB-KW"/>
</dbReference>
<dbReference type="KEGG" id="psyt:DSAG12_02019"/>
<evidence type="ECO:0000313" key="19">
    <source>
        <dbReference type="EMBL" id="QEE16189.1"/>
    </source>
</evidence>
<reference evidence="19 20" key="2">
    <citation type="journal article" date="2024" name="Int. J. Syst. Evol. Microbiol.">
        <title>Promethearchaeum syntrophicum gen. nov., sp. nov., an anaerobic, obligately syntrophic archaeon, the first isolate of the lineage 'Asgard' archaea, and proposal of the new archaeal phylum Promethearchaeota phyl. nov. and kingdom Promethearchaeati regn. nov.</title>
        <authorList>
            <person name="Imachi H."/>
            <person name="Nobu M.K."/>
            <person name="Kato S."/>
            <person name="Takaki Y."/>
            <person name="Miyazaki M."/>
            <person name="Miyata M."/>
            <person name="Ogawara M."/>
            <person name="Saito Y."/>
            <person name="Sakai S."/>
            <person name="Tahara Y.O."/>
            <person name="Takano Y."/>
            <person name="Tasumi E."/>
            <person name="Uematsu K."/>
            <person name="Yoshimura T."/>
            <person name="Itoh T."/>
            <person name="Ohkuma M."/>
            <person name="Takai K."/>
        </authorList>
    </citation>
    <scope>NUCLEOTIDE SEQUENCE [LARGE SCALE GENOMIC DNA]</scope>
    <source>
        <strain evidence="19 20">MK-D1</strain>
    </source>
</reference>
<gene>
    <name evidence="19" type="primary">ilvD</name>
    <name evidence="19" type="ORF">DSAG12_02019</name>
</gene>
<keyword evidence="8" id="KW-0411">Iron-sulfur</keyword>
<evidence type="ECO:0000256" key="6">
    <source>
        <dbReference type="ARBA" id="ARBA00022842"/>
    </source>
</evidence>
<comment type="cofactor">
    <cofactor evidence="1">
        <name>Mg(2+)</name>
        <dbReference type="ChEBI" id="CHEBI:18420"/>
    </cofactor>
</comment>
<dbReference type="PROSITE" id="PS00886">
    <property type="entry name" value="ILVD_EDD_1"/>
    <property type="match status" value="1"/>
</dbReference>
<comment type="pathway">
    <text evidence="13">Amino-acid biosynthesis; L-isoleucine biosynthesis; L-isoleucine from 2-oxobutanoate: step 3/4.</text>
</comment>
<dbReference type="GeneID" id="41330009"/>
<evidence type="ECO:0000256" key="14">
    <source>
        <dbReference type="ARBA" id="ARBA00029490"/>
    </source>
</evidence>
<dbReference type="InterPro" id="IPR042096">
    <property type="entry name" value="Dihydro-acid_dehy_C"/>
</dbReference>
<evidence type="ECO:0000256" key="9">
    <source>
        <dbReference type="ARBA" id="ARBA00023239"/>
    </source>
</evidence>
<evidence type="ECO:0000256" key="11">
    <source>
        <dbReference type="ARBA" id="ARBA00029304"/>
    </source>
</evidence>
<proteinExistence type="inferred from homology"/>
<dbReference type="InterPro" id="IPR056740">
    <property type="entry name" value="ILV_EDD_C"/>
</dbReference>
<keyword evidence="10" id="KW-0100">Branched-chain amino acid biosynthesis</keyword>
<accession>A0A5B9DAC5</accession>
<dbReference type="PANTHER" id="PTHR43661:SF3">
    <property type="entry name" value="D-XYLONATE DEHYDRATASE YAGF-RELATED"/>
    <property type="match status" value="1"/>
</dbReference>
<dbReference type="UniPathway" id="UPA00049">
    <property type="reaction ID" value="UER00061"/>
</dbReference>
<evidence type="ECO:0000256" key="4">
    <source>
        <dbReference type="ARBA" id="ARBA00022714"/>
    </source>
</evidence>
<dbReference type="NCBIfam" id="NF002068">
    <property type="entry name" value="PRK00911.1"/>
    <property type="match status" value="1"/>
</dbReference>
<feature type="domain" description="Dihydroxy-acid/6-phosphogluconate dehydratase N-terminal" evidence="17">
    <location>
        <begin position="27"/>
        <end position="342"/>
    </location>
</feature>
<dbReference type="GO" id="GO:0005829">
    <property type="term" value="C:cytosol"/>
    <property type="evidence" value="ECO:0007669"/>
    <property type="project" value="TreeGrafter"/>
</dbReference>
<organism evidence="19 20">
    <name type="scientific">Promethearchaeum syntrophicum</name>
    <dbReference type="NCBI Taxonomy" id="2594042"/>
    <lineage>
        <taxon>Archaea</taxon>
        <taxon>Promethearchaeati</taxon>
        <taxon>Promethearchaeota</taxon>
        <taxon>Promethearchaeia</taxon>
        <taxon>Promethearchaeales</taxon>
        <taxon>Promethearchaeaceae</taxon>
        <taxon>Promethearchaeum</taxon>
    </lineage>
</organism>
<dbReference type="OrthoDB" id="8674at2157"/>
<dbReference type="RefSeq" id="WP_147663068.1">
    <property type="nucleotide sequence ID" value="NZ_CP042905.2"/>
</dbReference>
<dbReference type="Proteomes" id="UP000321408">
    <property type="component" value="Chromosome"/>
</dbReference>
<evidence type="ECO:0000313" key="20">
    <source>
        <dbReference type="Proteomes" id="UP000321408"/>
    </source>
</evidence>
<evidence type="ECO:0000259" key="17">
    <source>
        <dbReference type="Pfam" id="PF00920"/>
    </source>
</evidence>
<dbReference type="SUPFAM" id="SSF143975">
    <property type="entry name" value="IlvD/EDD N-terminal domain-like"/>
    <property type="match status" value="1"/>
</dbReference>
<comment type="catalytic activity">
    <reaction evidence="11">
        <text>(2R)-2,3-dihydroxy-3-methylbutanoate = 3-methyl-2-oxobutanoate + H2O</text>
        <dbReference type="Rhea" id="RHEA:24809"/>
        <dbReference type="ChEBI" id="CHEBI:11851"/>
        <dbReference type="ChEBI" id="CHEBI:15377"/>
        <dbReference type="ChEBI" id="CHEBI:49072"/>
        <dbReference type="EC" id="4.2.1.9"/>
    </reaction>
    <physiologicalReaction direction="left-to-right" evidence="11">
        <dbReference type="Rhea" id="RHEA:24810"/>
    </physiologicalReaction>
</comment>
<dbReference type="InterPro" id="IPR020558">
    <property type="entry name" value="DiOHA_6PGluconate_deHydtase_CS"/>
</dbReference>
<keyword evidence="5" id="KW-0479">Metal-binding</keyword>
<name>A0A5B9DAC5_9ARCH</name>
<dbReference type="PROSITE" id="PS00887">
    <property type="entry name" value="ILVD_EDD_2"/>
    <property type="match status" value="1"/>
</dbReference>
<evidence type="ECO:0000256" key="15">
    <source>
        <dbReference type="ARBA" id="ARBA00034078"/>
    </source>
</evidence>